<proteinExistence type="predicted"/>
<evidence type="ECO:0000256" key="1">
    <source>
        <dbReference type="SAM" id="MobiDB-lite"/>
    </source>
</evidence>
<feature type="compositionally biased region" description="Polar residues" evidence="1">
    <location>
        <begin position="234"/>
        <end position="244"/>
    </location>
</feature>
<evidence type="ECO:0000313" key="3">
    <source>
        <dbReference type="EMBL" id="KAJ4472582.1"/>
    </source>
</evidence>
<reference evidence="3" key="2">
    <citation type="journal article" date="2023" name="Proc. Natl. Acad. Sci. U.S.A.">
        <title>A global phylogenomic analysis of the shiitake genus Lentinula.</title>
        <authorList>
            <person name="Sierra-Patev S."/>
            <person name="Min B."/>
            <person name="Naranjo-Ortiz M."/>
            <person name="Looney B."/>
            <person name="Konkel Z."/>
            <person name="Slot J.C."/>
            <person name="Sakamoto Y."/>
            <person name="Steenwyk J.L."/>
            <person name="Rokas A."/>
            <person name="Carro J."/>
            <person name="Camarero S."/>
            <person name="Ferreira P."/>
            <person name="Molpeceres G."/>
            <person name="Ruiz-Duenas F.J."/>
            <person name="Serrano A."/>
            <person name="Henrissat B."/>
            <person name="Drula E."/>
            <person name="Hughes K.W."/>
            <person name="Mata J.L."/>
            <person name="Ishikawa N.K."/>
            <person name="Vargas-Isla R."/>
            <person name="Ushijima S."/>
            <person name="Smith C.A."/>
            <person name="Donoghue J."/>
            <person name="Ahrendt S."/>
            <person name="Andreopoulos W."/>
            <person name="He G."/>
            <person name="LaButti K."/>
            <person name="Lipzen A."/>
            <person name="Ng V."/>
            <person name="Riley R."/>
            <person name="Sandor L."/>
            <person name="Barry K."/>
            <person name="Martinez A.T."/>
            <person name="Xiao Y."/>
            <person name="Gibbons J.G."/>
            <person name="Terashima K."/>
            <person name="Grigoriev I.V."/>
            <person name="Hibbett D."/>
        </authorList>
    </citation>
    <scope>NUCLEOTIDE SEQUENCE</scope>
    <source>
        <strain evidence="3">Sp2 HRB7682 ss15</strain>
    </source>
</reference>
<feature type="transmembrane region" description="Helical" evidence="2">
    <location>
        <begin position="76"/>
        <end position="103"/>
    </location>
</feature>
<name>A0A9W9A374_9AGAR</name>
<reference evidence="3" key="1">
    <citation type="submission" date="2022-08" db="EMBL/GenBank/DDBJ databases">
        <authorList>
            <consortium name="DOE Joint Genome Institute"/>
            <person name="Min B."/>
            <person name="Riley R."/>
            <person name="Sierra-Patev S."/>
            <person name="Naranjo-Ortiz M."/>
            <person name="Looney B."/>
            <person name="Konkel Z."/>
            <person name="Slot J.C."/>
            <person name="Sakamoto Y."/>
            <person name="Steenwyk J.L."/>
            <person name="Rokas A."/>
            <person name="Carro J."/>
            <person name="Camarero S."/>
            <person name="Ferreira P."/>
            <person name="Molpeceres G."/>
            <person name="Ruiz-Duenas F.J."/>
            <person name="Serrano A."/>
            <person name="Henrissat B."/>
            <person name="Drula E."/>
            <person name="Hughes K.W."/>
            <person name="Mata J.L."/>
            <person name="Ishikawa N.K."/>
            <person name="Vargas-Isla R."/>
            <person name="Ushijima S."/>
            <person name="Smith C.A."/>
            <person name="Ahrendt S."/>
            <person name="Andreopoulos W."/>
            <person name="He G."/>
            <person name="Labutti K."/>
            <person name="Lipzen A."/>
            <person name="Ng V."/>
            <person name="Sandor L."/>
            <person name="Barry K."/>
            <person name="Martinez A.T."/>
            <person name="Xiao Y."/>
            <person name="Gibbons J.G."/>
            <person name="Terashima K."/>
            <person name="Hibbett D.S."/>
            <person name="Grigoriev I.V."/>
        </authorList>
    </citation>
    <scope>NUCLEOTIDE SEQUENCE</scope>
    <source>
        <strain evidence="3">Sp2 HRB7682 ss15</strain>
    </source>
</reference>
<comment type="caution">
    <text evidence="3">The sequence shown here is derived from an EMBL/GenBank/DDBJ whole genome shotgun (WGS) entry which is preliminary data.</text>
</comment>
<dbReference type="EMBL" id="JANVFS010000027">
    <property type="protein sequence ID" value="KAJ4472582.1"/>
    <property type="molecule type" value="Genomic_DNA"/>
</dbReference>
<keyword evidence="2" id="KW-0812">Transmembrane</keyword>
<dbReference type="Proteomes" id="UP001150238">
    <property type="component" value="Unassembled WGS sequence"/>
</dbReference>
<protein>
    <submittedName>
        <fullName evidence="3">Copper transporter</fullName>
    </submittedName>
</protein>
<keyword evidence="2" id="KW-1133">Transmembrane helix</keyword>
<sequence>MGSAYEEDHVLHWSFRGTHILLPGLRLSSFGSFTAASLFVIAICFSERFLSFISEQEWRPPFVARSRWQNAFWKTALYWVITLLRLLYMLCAMSFHFGLLLVIVRTRCLPKRYKLNLVMKVTSLAVAHLLIEVRKDIQSSDTRGAYSSIEQPFHDDTPDHHLPSSVRLRSKSKPNSIFIHPQHSNLARADAAALQLGLGGPTERVSGSVYQLKEEASWKTGTGKDVARALLGGSHQQSNTNQHSFDVGSDSDCSEM</sequence>
<accession>A0A9W9A374</accession>
<feature type="region of interest" description="Disordered" evidence="1">
    <location>
        <begin position="233"/>
        <end position="256"/>
    </location>
</feature>
<organism evidence="3 4">
    <name type="scientific">Lentinula lateritia</name>
    <dbReference type="NCBI Taxonomy" id="40482"/>
    <lineage>
        <taxon>Eukaryota</taxon>
        <taxon>Fungi</taxon>
        <taxon>Dikarya</taxon>
        <taxon>Basidiomycota</taxon>
        <taxon>Agaricomycotina</taxon>
        <taxon>Agaricomycetes</taxon>
        <taxon>Agaricomycetidae</taxon>
        <taxon>Agaricales</taxon>
        <taxon>Marasmiineae</taxon>
        <taxon>Omphalotaceae</taxon>
        <taxon>Lentinula</taxon>
    </lineage>
</organism>
<keyword evidence="2" id="KW-0472">Membrane</keyword>
<dbReference type="AlphaFoldDB" id="A0A9W9A374"/>
<gene>
    <name evidence="3" type="ORF">C8J55DRAFT_458802</name>
</gene>
<evidence type="ECO:0000256" key="2">
    <source>
        <dbReference type="SAM" id="Phobius"/>
    </source>
</evidence>
<feature type="transmembrane region" description="Helical" evidence="2">
    <location>
        <begin position="20"/>
        <end position="45"/>
    </location>
</feature>
<evidence type="ECO:0000313" key="4">
    <source>
        <dbReference type="Proteomes" id="UP001150238"/>
    </source>
</evidence>